<dbReference type="InterPro" id="IPR050993">
    <property type="entry name" value="Isochorismatase_domain"/>
</dbReference>
<evidence type="ECO:0000256" key="2">
    <source>
        <dbReference type="ARBA" id="ARBA00040688"/>
    </source>
</evidence>
<dbReference type="SUPFAM" id="SSF52499">
    <property type="entry name" value="Isochorismatase-like hydrolases"/>
    <property type="match status" value="1"/>
</dbReference>
<dbReference type="AlphaFoldDB" id="U5EQT0"/>
<dbReference type="InterPro" id="IPR036380">
    <property type="entry name" value="Isochorismatase-like_sf"/>
</dbReference>
<name>U5EQT0_9DIPT</name>
<evidence type="ECO:0000313" key="4">
    <source>
        <dbReference type="EMBL" id="JAB55788.1"/>
    </source>
</evidence>
<evidence type="ECO:0000259" key="3">
    <source>
        <dbReference type="Pfam" id="PF00857"/>
    </source>
</evidence>
<organism evidence="4">
    <name type="scientific">Corethrella appendiculata</name>
    <dbReference type="NCBI Taxonomy" id="1370023"/>
    <lineage>
        <taxon>Eukaryota</taxon>
        <taxon>Metazoa</taxon>
        <taxon>Ecdysozoa</taxon>
        <taxon>Arthropoda</taxon>
        <taxon>Hexapoda</taxon>
        <taxon>Insecta</taxon>
        <taxon>Pterygota</taxon>
        <taxon>Neoptera</taxon>
        <taxon>Endopterygota</taxon>
        <taxon>Diptera</taxon>
        <taxon>Nematocera</taxon>
        <taxon>Culicoidea</taxon>
        <taxon>Chaoboridae</taxon>
        <taxon>Corethrella</taxon>
    </lineage>
</organism>
<proteinExistence type="evidence at transcript level"/>
<dbReference type="InterPro" id="IPR000868">
    <property type="entry name" value="Isochorismatase-like_dom"/>
</dbReference>
<dbReference type="EMBL" id="GANO01004083">
    <property type="protein sequence ID" value="JAB55788.1"/>
    <property type="molecule type" value="mRNA"/>
</dbReference>
<dbReference type="Gene3D" id="3.40.50.850">
    <property type="entry name" value="Isochorismatase-like"/>
    <property type="match status" value="1"/>
</dbReference>
<dbReference type="FunFam" id="3.40.50.850:FF:000001">
    <property type="entry name" value="Isochorismatase domain-containing protein 1"/>
    <property type="match status" value="1"/>
</dbReference>
<sequence>MAKNLTKLGFLEPKKTVFLLCDLQDKFRPGMRLFDSAVINASKLVRAGKELNVPLIVTEHYPEKLGHIVKELDISHAAGVYAKTLFSMITPEVENKLKEYKNLETAVIMGLEAHICLEQTTMDLIRLGYTVHVAADCAMSRSQEDRQLALKRLAQYGCFVTTSENIIFKLMRDKNHPAFDKVRHFVKEPSVDTELSKL</sequence>
<dbReference type="CDD" id="cd01012">
    <property type="entry name" value="YcaC_related"/>
    <property type="match status" value="1"/>
</dbReference>
<dbReference type="PANTHER" id="PTHR14119">
    <property type="entry name" value="HYDROLASE"/>
    <property type="match status" value="1"/>
</dbReference>
<reference evidence="4" key="1">
    <citation type="journal article" date="2014" name="Insect Biochem. Mol. Biol.">
        <title>An insight into the sialome of the frog biting fly, Corethrella appendiculata.</title>
        <authorList>
            <person name="Ribeiro J.M.C."/>
            <person name="Chagas A.C."/>
            <person name="Pham V.M."/>
            <person name="Lounibos L.P."/>
            <person name="Calvo E."/>
        </authorList>
    </citation>
    <scope>NUCLEOTIDE SEQUENCE</scope>
    <source>
        <tissue evidence="4">Salivary glands</tissue>
    </source>
</reference>
<evidence type="ECO:0000256" key="1">
    <source>
        <dbReference type="ARBA" id="ARBA00006336"/>
    </source>
</evidence>
<feature type="domain" description="Isochorismatase-like" evidence="3">
    <location>
        <begin position="16"/>
        <end position="164"/>
    </location>
</feature>
<comment type="similarity">
    <text evidence="1">Belongs to the isochorismatase family.</text>
</comment>
<dbReference type="Pfam" id="PF00857">
    <property type="entry name" value="Isochorismatase"/>
    <property type="match status" value="1"/>
</dbReference>
<dbReference type="PANTHER" id="PTHR14119:SF17">
    <property type="entry name" value="ISOCHORISMATASE DOMAIN-CONTAINING PROTEIN 1"/>
    <property type="match status" value="1"/>
</dbReference>
<protein>
    <recommendedName>
        <fullName evidence="2">Isochorismatase domain-containing protein 1</fullName>
    </recommendedName>
</protein>
<accession>U5EQT0</accession>